<evidence type="ECO:0000256" key="1">
    <source>
        <dbReference type="SAM" id="Phobius"/>
    </source>
</evidence>
<protein>
    <submittedName>
        <fullName evidence="2">Uncharacterized protein</fullName>
    </submittedName>
</protein>
<keyword evidence="3" id="KW-1185">Reference proteome</keyword>
<dbReference type="RefSeq" id="WP_121546878.1">
    <property type="nucleotide sequence ID" value="NZ_CP023407.1"/>
</dbReference>
<dbReference type="EMBL" id="CP023407">
    <property type="protein sequence ID" value="AYL37301.1"/>
    <property type="molecule type" value="Genomic_DNA"/>
</dbReference>
<reference evidence="2 3" key="1">
    <citation type="submission" date="2017-09" db="EMBL/GenBank/DDBJ databases">
        <authorList>
            <person name="Zhang H."/>
            <person name="Hu S."/>
            <person name="Xu J."/>
            <person name="He Z."/>
        </authorList>
    </citation>
    <scope>NUCLEOTIDE SEQUENCE [LARGE SCALE GENOMIC DNA]</scope>
    <source>
        <strain evidence="2 3">TXX3120</strain>
    </source>
</reference>
<dbReference type="KEGG" id="sfug:CNQ36_18940"/>
<keyword evidence="1" id="KW-1133">Transmembrane helix</keyword>
<dbReference type="Proteomes" id="UP000282170">
    <property type="component" value="Chromosome"/>
</dbReference>
<accession>A0A494V2T9</accession>
<proteinExistence type="predicted"/>
<dbReference type="AlphaFoldDB" id="A0A494V2T9"/>
<feature type="transmembrane region" description="Helical" evidence="1">
    <location>
        <begin position="66"/>
        <end position="91"/>
    </location>
</feature>
<evidence type="ECO:0000313" key="2">
    <source>
        <dbReference type="EMBL" id="AYL37301.1"/>
    </source>
</evidence>
<name>A0A494V2T9_9ACTN</name>
<organism evidence="2 3">
    <name type="scientific">Streptomyces fungicidicus</name>
    <dbReference type="NCBI Taxonomy" id="68203"/>
    <lineage>
        <taxon>Bacteria</taxon>
        <taxon>Bacillati</taxon>
        <taxon>Actinomycetota</taxon>
        <taxon>Actinomycetes</taxon>
        <taxon>Kitasatosporales</taxon>
        <taxon>Streptomycetaceae</taxon>
        <taxon>Streptomyces</taxon>
    </lineage>
</organism>
<dbReference type="GeneID" id="93884908"/>
<keyword evidence="1" id="KW-0812">Transmembrane</keyword>
<feature type="transmembrane region" description="Helical" evidence="1">
    <location>
        <begin position="28"/>
        <end position="54"/>
    </location>
</feature>
<gene>
    <name evidence="2" type="ORF">CNQ36_18940</name>
</gene>
<evidence type="ECO:0000313" key="3">
    <source>
        <dbReference type="Proteomes" id="UP000282170"/>
    </source>
</evidence>
<keyword evidence="1" id="KW-0472">Membrane</keyword>
<sequence>MTSSSLAGLALPLGEHLAAYNPTPDAGTILGVLAWCASAAGVGGLLIVGLQMAIQLRRGEPGEGGAYFRGFFFVTLACLIATTAGPLVAFLGDLSLH</sequence>